<sequence>MKRFARLLPLLALALPLAGCGLHPLYEGGMHGAVAEKLSGIEVGAISGQSGWLMRNALNDRLGATGHSETPRYKLVVDLSDQISGLGINQQGTVTRERRVLRARFRLVTNDAAGTTLLDASAGSDAGIDAVSSDYATVAAEQTALENLVDDVADQIVARVAVFARHNKDR</sequence>
<dbReference type="Pfam" id="PF04390">
    <property type="entry name" value="LptE"/>
    <property type="match status" value="1"/>
</dbReference>
<dbReference type="EMBL" id="JARYGZ010000002">
    <property type="protein sequence ID" value="MDH7640230.1"/>
    <property type="molecule type" value="Genomic_DNA"/>
</dbReference>
<name>A0ABT6N559_9SPHN</name>
<gene>
    <name evidence="1" type="primary">lptE</name>
    <name evidence="1" type="ORF">QGN17_15945</name>
</gene>
<dbReference type="RefSeq" id="WP_281045585.1">
    <property type="nucleotide sequence ID" value="NZ_JARYGZ010000002.1"/>
</dbReference>
<keyword evidence="2" id="KW-1185">Reference proteome</keyword>
<evidence type="ECO:0000313" key="2">
    <source>
        <dbReference type="Proteomes" id="UP001160625"/>
    </source>
</evidence>
<dbReference type="Gene3D" id="3.30.160.150">
    <property type="entry name" value="Lipoprotein like domain"/>
    <property type="match status" value="1"/>
</dbReference>
<dbReference type="InterPro" id="IPR007485">
    <property type="entry name" value="LPS_assembly_LptE"/>
</dbReference>
<dbReference type="Proteomes" id="UP001160625">
    <property type="component" value="Unassembled WGS sequence"/>
</dbReference>
<proteinExistence type="predicted"/>
<accession>A0ABT6N559</accession>
<protein>
    <submittedName>
        <fullName evidence="1">LPS assembly lipoprotein LptE</fullName>
    </submittedName>
</protein>
<comment type="caution">
    <text evidence="1">The sequence shown here is derived from an EMBL/GenBank/DDBJ whole genome shotgun (WGS) entry which is preliminary data.</text>
</comment>
<reference evidence="1" key="1">
    <citation type="submission" date="2023-04" db="EMBL/GenBank/DDBJ databases">
        <title>Sphingomonas sp. MAHUQ-71 isolated from rice field.</title>
        <authorList>
            <person name="Huq M.A."/>
        </authorList>
    </citation>
    <scope>NUCLEOTIDE SEQUENCE</scope>
    <source>
        <strain evidence="1">MAHUQ-71</strain>
    </source>
</reference>
<keyword evidence="1" id="KW-0449">Lipoprotein</keyword>
<evidence type="ECO:0000313" key="1">
    <source>
        <dbReference type="EMBL" id="MDH7640230.1"/>
    </source>
</evidence>
<organism evidence="1 2">
    <name type="scientific">Sphingomonas oryzagri</name>
    <dbReference type="NCBI Taxonomy" id="3042314"/>
    <lineage>
        <taxon>Bacteria</taxon>
        <taxon>Pseudomonadati</taxon>
        <taxon>Pseudomonadota</taxon>
        <taxon>Alphaproteobacteria</taxon>
        <taxon>Sphingomonadales</taxon>
        <taxon>Sphingomonadaceae</taxon>
        <taxon>Sphingomonas</taxon>
    </lineage>
</organism>